<organism evidence="10">
    <name type="scientific">marine metagenome</name>
    <dbReference type="NCBI Taxonomy" id="408172"/>
    <lineage>
        <taxon>unclassified sequences</taxon>
        <taxon>metagenomes</taxon>
        <taxon>ecological metagenomes</taxon>
    </lineage>
</organism>
<dbReference type="InterPro" id="IPR024041">
    <property type="entry name" value="NH4_transpt_AmtB-like_dom"/>
</dbReference>
<protein>
    <recommendedName>
        <fullName evidence="9">Ammonium transporter AmtB-like domain-containing protein</fullName>
    </recommendedName>
</protein>
<dbReference type="PANTHER" id="PTHR43029">
    <property type="entry name" value="AMMONIUM TRANSPORTER MEP2"/>
    <property type="match status" value="1"/>
</dbReference>
<dbReference type="EMBL" id="UINC01199723">
    <property type="protein sequence ID" value="SVE18286.1"/>
    <property type="molecule type" value="Genomic_DNA"/>
</dbReference>
<sequence>MDSGATAWILTSSALVLLMTPGLALFYGGMVRGKNILAMLLKNYIAMGVITIVWTLIGGSLAFGHLIGGSAFEISGTTILGNLDYFGLRGIDL</sequence>
<evidence type="ECO:0000259" key="9">
    <source>
        <dbReference type="Pfam" id="PF00909"/>
    </source>
</evidence>
<accession>A0A383BDQ1</accession>
<comment type="similarity">
    <text evidence="2">Belongs to the ammonia transporter channel (TC 1.A.11.2) family.</text>
</comment>
<comment type="subcellular location">
    <subcellularLocation>
        <location evidence="1">Membrane</location>
        <topology evidence="1">Multi-pass membrane protein</topology>
    </subcellularLocation>
</comment>
<dbReference type="Gene3D" id="1.10.3430.10">
    <property type="entry name" value="Ammonium transporter AmtB like domains"/>
    <property type="match status" value="1"/>
</dbReference>
<dbReference type="GO" id="GO:0008519">
    <property type="term" value="F:ammonium channel activity"/>
    <property type="evidence" value="ECO:0007669"/>
    <property type="project" value="InterPro"/>
</dbReference>
<feature type="non-terminal residue" evidence="10">
    <location>
        <position position="93"/>
    </location>
</feature>
<dbReference type="GO" id="GO:0005886">
    <property type="term" value="C:plasma membrane"/>
    <property type="evidence" value="ECO:0007669"/>
    <property type="project" value="TreeGrafter"/>
</dbReference>
<keyword evidence="7" id="KW-0924">Ammonia transport</keyword>
<proteinExistence type="inferred from homology"/>
<evidence type="ECO:0000256" key="3">
    <source>
        <dbReference type="ARBA" id="ARBA00022448"/>
    </source>
</evidence>
<dbReference type="Pfam" id="PF00909">
    <property type="entry name" value="Ammonium_transp"/>
    <property type="match status" value="1"/>
</dbReference>
<evidence type="ECO:0000256" key="2">
    <source>
        <dbReference type="ARBA" id="ARBA00005887"/>
    </source>
</evidence>
<keyword evidence="6 8" id="KW-0472">Membrane</keyword>
<evidence type="ECO:0000256" key="1">
    <source>
        <dbReference type="ARBA" id="ARBA00004141"/>
    </source>
</evidence>
<evidence type="ECO:0000313" key="10">
    <source>
        <dbReference type="EMBL" id="SVE18286.1"/>
    </source>
</evidence>
<evidence type="ECO:0000256" key="4">
    <source>
        <dbReference type="ARBA" id="ARBA00022692"/>
    </source>
</evidence>
<evidence type="ECO:0000256" key="7">
    <source>
        <dbReference type="ARBA" id="ARBA00023177"/>
    </source>
</evidence>
<keyword evidence="3" id="KW-0813">Transport</keyword>
<dbReference type="SUPFAM" id="SSF111352">
    <property type="entry name" value="Ammonium transporter"/>
    <property type="match status" value="1"/>
</dbReference>
<reference evidence="10" key="1">
    <citation type="submission" date="2018-05" db="EMBL/GenBank/DDBJ databases">
        <authorList>
            <person name="Lanie J.A."/>
            <person name="Ng W.-L."/>
            <person name="Kazmierczak K.M."/>
            <person name="Andrzejewski T.M."/>
            <person name="Davidsen T.M."/>
            <person name="Wayne K.J."/>
            <person name="Tettelin H."/>
            <person name="Glass J.I."/>
            <person name="Rusch D."/>
            <person name="Podicherti R."/>
            <person name="Tsui H.-C.T."/>
            <person name="Winkler M.E."/>
        </authorList>
    </citation>
    <scope>NUCLEOTIDE SEQUENCE</scope>
</reference>
<keyword evidence="4 8" id="KW-0812">Transmembrane</keyword>
<evidence type="ECO:0000256" key="8">
    <source>
        <dbReference type="SAM" id="Phobius"/>
    </source>
</evidence>
<feature type="transmembrane region" description="Helical" evidence="8">
    <location>
        <begin position="40"/>
        <end position="63"/>
    </location>
</feature>
<evidence type="ECO:0000256" key="6">
    <source>
        <dbReference type="ARBA" id="ARBA00023136"/>
    </source>
</evidence>
<dbReference type="InterPro" id="IPR029020">
    <property type="entry name" value="Ammonium/urea_transptr"/>
</dbReference>
<dbReference type="InterPro" id="IPR001905">
    <property type="entry name" value="Ammonium_transpt"/>
</dbReference>
<dbReference type="AlphaFoldDB" id="A0A383BDQ1"/>
<evidence type="ECO:0000256" key="5">
    <source>
        <dbReference type="ARBA" id="ARBA00022989"/>
    </source>
</evidence>
<feature type="domain" description="Ammonium transporter AmtB-like" evidence="9">
    <location>
        <begin position="7"/>
        <end position="75"/>
    </location>
</feature>
<feature type="transmembrane region" description="Helical" evidence="8">
    <location>
        <begin position="6"/>
        <end position="28"/>
    </location>
</feature>
<keyword evidence="5 8" id="KW-1133">Transmembrane helix</keyword>
<gene>
    <name evidence="10" type="ORF">METZ01_LOCUS471140</name>
</gene>
<dbReference type="PANTHER" id="PTHR43029:SF10">
    <property type="entry name" value="AMMONIUM TRANSPORTER MEP2"/>
    <property type="match status" value="1"/>
</dbReference>
<name>A0A383BDQ1_9ZZZZ</name>